<sequence length="546" mass="59771">MASSDDDHKVMKDQKTTAKSTFQPPIGYQPARRSSWLSEIQPSGAKQPTRKASVGTSPMSPLLPQNTSTTGDNPLRRMASNSSSVDGPITSSPRNPWQDNLLPASTAPLGRTSNSANYNPWPPWPQASSTTSNTVAQQLASTANMDEGNIPFPIPLQPVRKSVRSSSYSVGQLDGEGDEGTQTGFGIPGSSGRAKAGLYHRPSRPSLLSESSRDFLGQVLEDEISESDEDNNGVKLPPSTTNMAIDNVGHGAKTLLKQATFENARARQRGATTSHSLGANLHRALSTYNGALSDEDFAVDEMDDSQQQNRKIISDIENDNTPQTTTSDIDLRHPQDRSLDFKDNRDLAIEDSPRRMKWQTDFGFGCLAEPPQSRRHSFADMPPRSQPALTSMLDPHYPLSPPELTINRRSINASAGDIDQSEGQRESDLFRQLHPANEEERMKKEIEVNDAFAQAYFSGTLPASRHFERSHENSRMQNAPGSATNNPFAVPTVIHRSGRQLFIVSFKCCRADIYYLPEGVGLEVQVGHVVVVEGDRGHDMGSVLHA</sequence>
<dbReference type="Proteomes" id="UP001186974">
    <property type="component" value="Unassembled WGS sequence"/>
</dbReference>
<name>A0ACC3CYV6_9PEZI</name>
<feature type="non-terminal residue" evidence="1">
    <location>
        <position position="546"/>
    </location>
</feature>
<evidence type="ECO:0000313" key="1">
    <source>
        <dbReference type="EMBL" id="KAK3059285.1"/>
    </source>
</evidence>
<keyword evidence="2" id="KW-1185">Reference proteome</keyword>
<evidence type="ECO:0000313" key="2">
    <source>
        <dbReference type="Proteomes" id="UP001186974"/>
    </source>
</evidence>
<dbReference type="EMBL" id="JAWDJW010009550">
    <property type="protein sequence ID" value="KAK3059285.1"/>
    <property type="molecule type" value="Genomic_DNA"/>
</dbReference>
<accession>A0ACC3CYV6</accession>
<organism evidence="1 2">
    <name type="scientific">Coniosporium uncinatum</name>
    <dbReference type="NCBI Taxonomy" id="93489"/>
    <lineage>
        <taxon>Eukaryota</taxon>
        <taxon>Fungi</taxon>
        <taxon>Dikarya</taxon>
        <taxon>Ascomycota</taxon>
        <taxon>Pezizomycotina</taxon>
        <taxon>Dothideomycetes</taxon>
        <taxon>Dothideomycetes incertae sedis</taxon>
        <taxon>Coniosporium</taxon>
    </lineage>
</organism>
<protein>
    <submittedName>
        <fullName evidence="1">Uncharacterized protein</fullName>
    </submittedName>
</protein>
<reference evidence="1" key="1">
    <citation type="submission" date="2024-09" db="EMBL/GenBank/DDBJ databases">
        <title>Black Yeasts Isolated from many extreme environments.</title>
        <authorList>
            <person name="Coleine C."/>
            <person name="Stajich J.E."/>
            <person name="Selbmann L."/>
        </authorList>
    </citation>
    <scope>NUCLEOTIDE SEQUENCE</scope>
    <source>
        <strain evidence="1">CCFEE 5737</strain>
    </source>
</reference>
<comment type="caution">
    <text evidence="1">The sequence shown here is derived from an EMBL/GenBank/DDBJ whole genome shotgun (WGS) entry which is preliminary data.</text>
</comment>
<proteinExistence type="predicted"/>
<gene>
    <name evidence="1" type="ORF">LTS18_011220</name>
</gene>